<sequence length="29" mass="3173">MWVLSMDRHCCSTTFGEGGEGTYPGYVTS</sequence>
<dbReference type="EMBL" id="GBXM01054702">
    <property type="protein sequence ID" value="JAH53875.1"/>
    <property type="molecule type" value="Transcribed_RNA"/>
</dbReference>
<accession>A0A0E9TM02</accession>
<proteinExistence type="predicted"/>
<reference evidence="1" key="2">
    <citation type="journal article" date="2015" name="Fish Shellfish Immunol.">
        <title>Early steps in the European eel (Anguilla anguilla)-Vibrio vulnificus interaction in the gills: Role of the RtxA13 toxin.</title>
        <authorList>
            <person name="Callol A."/>
            <person name="Pajuelo D."/>
            <person name="Ebbesson L."/>
            <person name="Teles M."/>
            <person name="MacKenzie S."/>
            <person name="Amaro C."/>
        </authorList>
    </citation>
    <scope>NUCLEOTIDE SEQUENCE</scope>
</reference>
<protein>
    <submittedName>
        <fullName evidence="1">Uncharacterized protein</fullName>
    </submittedName>
</protein>
<reference evidence="1" key="1">
    <citation type="submission" date="2014-11" db="EMBL/GenBank/DDBJ databases">
        <authorList>
            <person name="Amaro Gonzalez C."/>
        </authorList>
    </citation>
    <scope>NUCLEOTIDE SEQUENCE</scope>
</reference>
<organism evidence="1">
    <name type="scientific">Anguilla anguilla</name>
    <name type="common">European freshwater eel</name>
    <name type="synonym">Muraena anguilla</name>
    <dbReference type="NCBI Taxonomy" id="7936"/>
    <lineage>
        <taxon>Eukaryota</taxon>
        <taxon>Metazoa</taxon>
        <taxon>Chordata</taxon>
        <taxon>Craniata</taxon>
        <taxon>Vertebrata</taxon>
        <taxon>Euteleostomi</taxon>
        <taxon>Actinopterygii</taxon>
        <taxon>Neopterygii</taxon>
        <taxon>Teleostei</taxon>
        <taxon>Anguilliformes</taxon>
        <taxon>Anguillidae</taxon>
        <taxon>Anguilla</taxon>
    </lineage>
</organism>
<dbReference type="AlphaFoldDB" id="A0A0E9TM02"/>
<evidence type="ECO:0000313" key="1">
    <source>
        <dbReference type="EMBL" id="JAH53875.1"/>
    </source>
</evidence>
<name>A0A0E9TM02_ANGAN</name>